<feature type="domain" description="C2H2-type" evidence="3">
    <location>
        <begin position="12"/>
        <end position="39"/>
    </location>
</feature>
<protein>
    <recommendedName>
        <fullName evidence="3">C2H2-type domain-containing protein</fullName>
    </recommendedName>
</protein>
<evidence type="ECO:0000256" key="1">
    <source>
        <dbReference type="PROSITE-ProRule" id="PRU00042"/>
    </source>
</evidence>
<dbReference type="InterPro" id="IPR013087">
    <property type="entry name" value="Znf_C2H2_type"/>
</dbReference>
<comment type="caution">
    <text evidence="4">The sequence shown here is derived from an EMBL/GenBank/DDBJ whole genome shotgun (WGS) entry which is preliminary data.</text>
</comment>
<dbReference type="PROSITE" id="PS50157">
    <property type="entry name" value="ZINC_FINGER_C2H2_2"/>
    <property type="match status" value="1"/>
</dbReference>
<feature type="compositionally biased region" description="Polar residues" evidence="2">
    <location>
        <begin position="287"/>
        <end position="320"/>
    </location>
</feature>
<feature type="compositionally biased region" description="Low complexity" evidence="2">
    <location>
        <begin position="798"/>
        <end position="809"/>
    </location>
</feature>
<reference evidence="4" key="2">
    <citation type="submission" date="2023-05" db="EMBL/GenBank/DDBJ databases">
        <authorList>
            <consortium name="Lawrence Berkeley National Laboratory"/>
            <person name="Steindorff A."/>
            <person name="Hensen N."/>
            <person name="Bonometti L."/>
            <person name="Westerberg I."/>
            <person name="Brannstrom I.O."/>
            <person name="Guillou S."/>
            <person name="Cros-Aarteil S."/>
            <person name="Calhoun S."/>
            <person name="Haridas S."/>
            <person name="Kuo A."/>
            <person name="Mondo S."/>
            <person name="Pangilinan J."/>
            <person name="Riley R."/>
            <person name="Labutti K."/>
            <person name="Andreopoulos B."/>
            <person name="Lipzen A."/>
            <person name="Chen C."/>
            <person name="Yanf M."/>
            <person name="Daum C."/>
            <person name="Ng V."/>
            <person name="Clum A."/>
            <person name="Ohm R."/>
            <person name="Martin F."/>
            <person name="Silar P."/>
            <person name="Natvig D."/>
            <person name="Lalanne C."/>
            <person name="Gautier V."/>
            <person name="Ament-Velasquez S.L."/>
            <person name="Kruys A."/>
            <person name="Hutchinson M.I."/>
            <person name="Powell A.J."/>
            <person name="Barry K."/>
            <person name="Miller A.N."/>
            <person name="Grigoriev I.V."/>
            <person name="Debuchy R."/>
            <person name="Gladieux P."/>
            <person name="Thoren M.H."/>
            <person name="Johannesson H."/>
        </authorList>
    </citation>
    <scope>NUCLEOTIDE SEQUENCE</scope>
    <source>
        <strain evidence="4">PSN293</strain>
    </source>
</reference>
<feature type="region of interest" description="Disordered" evidence="2">
    <location>
        <begin position="791"/>
        <end position="846"/>
    </location>
</feature>
<feature type="compositionally biased region" description="Low complexity" evidence="2">
    <location>
        <begin position="509"/>
        <end position="520"/>
    </location>
</feature>
<feature type="region of interest" description="Disordered" evidence="2">
    <location>
        <begin position="471"/>
        <end position="524"/>
    </location>
</feature>
<name>A0AAN6YE04_9PEZI</name>
<keyword evidence="1" id="KW-0863">Zinc-finger</keyword>
<sequence>MTETEESAPGQHVCPHCAKPFARLCDLNKHAKSHSRPFKCAIQTCKYHQHGWPTAKELERHINDKHSVAPRTYACRFPPCTYKSKRESNCKQHMEKTHRWKYIRSKSNGKHISGHRQDDVGHRLHVPGTRTLSAIPSPNLSFGSPHQDFVLYPYDNDGSIMLEDEEDEDDSYDPQRGQDSQVYLPWTSPNTRLRRNENFLETFSQTYNGPPDRPAGNTDGLIDPSLPQYTSVDLTAAGMSDPANFYTSQPLIKTEVVNTTAEQLRVNQPDSRRGSLSDDARYKRSLPTIQNATYPSSGQGQPTIATSSMPGGRLSYSSSGKPILARRRDGDDEESEDENRSPLKRRRSNPVENFSDTDMPDIFRFAHPRIYDRDQKEKFSPCHSSHRDISTLVRHLSRPAHRLQVTDRFVSSFDVNDPEYRHPRLGLCRRCWLAFPDRQDFENHMARSCDKVSKGKREKWRILLDSFTPLIQHQDEPEQTSHAVIPEQRRDSIGSRRPSNPRNYPEHVASPAATPFSATPGFQTVSQFPNPGFVPMSEHLKLQREHNALCHEHRELCRKHHQLVLATRAYFQRQQPYHGQLATSAQRPSANLALTSDQPHRLGAGAAPSTSSKDSASDQESLVLHMDSHPTDVDIQGLMDEAPESLSRQNSGLSSMSRSTIHHVPNSPPPRPSDEGSSDFEDDEFGEAKEPSPSRRPPSSIPDSAYGTDPRRGSLGDQGGCCGEGIPASGSGMIDPVRSHGHGHNGHDLSKMNSMGEMSINRRKPAAADVVGGSSAAGGIGMLPILWGNPWGESQPSTTAAAAAAAGTTNQPSATETMAHHHHNKFANGGDQGPAAAAGASSSESQTESISNFDFLNMDLDHFDLGWNE</sequence>
<feature type="region of interest" description="Disordered" evidence="2">
    <location>
        <begin position="644"/>
        <end position="747"/>
    </location>
</feature>
<accession>A0AAN6YE04</accession>
<feature type="compositionally biased region" description="Basic and acidic residues" evidence="2">
    <location>
        <begin position="270"/>
        <end position="282"/>
    </location>
</feature>
<keyword evidence="1" id="KW-0479">Metal-binding</keyword>
<feature type="region of interest" description="Disordered" evidence="2">
    <location>
        <begin position="263"/>
        <end position="359"/>
    </location>
</feature>
<evidence type="ECO:0000313" key="5">
    <source>
        <dbReference type="Proteomes" id="UP001301769"/>
    </source>
</evidence>
<dbReference type="AlphaFoldDB" id="A0AAN6YE04"/>
<dbReference type="GO" id="GO:0008270">
    <property type="term" value="F:zinc ion binding"/>
    <property type="evidence" value="ECO:0007669"/>
    <property type="project" value="UniProtKB-KW"/>
</dbReference>
<gene>
    <name evidence="4" type="ORF">QBC37DRAFT_280314</name>
</gene>
<dbReference type="Proteomes" id="UP001301769">
    <property type="component" value="Unassembled WGS sequence"/>
</dbReference>
<feature type="compositionally biased region" description="Polar residues" evidence="2">
    <location>
        <begin position="646"/>
        <end position="659"/>
    </location>
</feature>
<feature type="region of interest" description="Disordered" evidence="2">
    <location>
        <begin position="599"/>
        <end position="620"/>
    </location>
</feature>
<evidence type="ECO:0000259" key="3">
    <source>
        <dbReference type="PROSITE" id="PS50157"/>
    </source>
</evidence>
<organism evidence="4 5">
    <name type="scientific">Rhypophila decipiens</name>
    <dbReference type="NCBI Taxonomy" id="261697"/>
    <lineage>
        <taxon>Eukaryota</taxon>
        <taxon>Fungi</taxon>
        <taxon>Dikarya</taxon>
        <taxon>Ascomycota</taxon>
        <taxon>Pezizomycotina</taxon>
        <taxon>Sordariomycetes</taxon>
        <taxon>Sordariomycetidae</taxon>
        <taxon>Sordariales</taxon>
        <taxon>Naviculisporaceae</taxon>
        <taxon>Rhypophila</taxon>
    </lineage>
</organism>
<reference evidence="4" key="1">
    <citation type="journal article" date="2023" name="Mol. Phylogenet. Evol.">
        <title>Genome-scale phylogeny and comparative genomics of the fungal order Sordariales.</title>
        <authorList>
            <person name="Hensen N."/>
            <person name="Bonometti L."/>
            <person name="Westerberg I."/>
            <person name="Brannstrom I.O."/>
            <person name="Guillou S."/>
            <person name="Cros-Aarteil S."/>
            <person name="Calhoun S."/>
            <person name="Haridas S."/>
            <person name="Kuo A."/>
            <person name="Mondo S."/>
            <person name="Pangilinan J."/>
            <person name="Riley R."/>
            <person name="LaButti K."/>
            <person name="Andreopoulos B."/>
            <person name="Lipzen A."/>
            <person name="Chen C."/>
            <person name="Yan M."/>
            <person name="Daum C."/>
            <person name="Ng V."/>
            <person name="Clum A."/>
            <person name="Steindorff A."/>
            <person name="Ohm R.A."/>
            <person name="Martin F."/>
            <person name="Silar P."/>
            <person name="Natvig D.O."/>
            <person name="Lalanne C."/>
            <person name="Gautier V."/>
            <person name="Ament-Velasquez S.L."/>
            <person name="Kruys A."/>
            <person name="Hutchinson M.I."/>
            <person name="Powell A.J."/>
            <person name="Barry K."/>
            <person name="Miller A.N."/>
            <person name="Grigoriev I.V."/>
            <person name="Debuchy R."/>
            <person name="Gladieux P."/>
            <person name="Hiltunen Thoren M."/>
            <person name="Johannesson H."/>
        </authorList>
    </citation>
    <scope>NUCLEOTIDE SEQUENCE</scope>
    <source>
        <strain evidence="4">PSN293</strain>
    </source>
</reference>
<dbReference type="SMART" id="SM00355">
    <property type="entry name" value="ZnF_C2H2"/>
    <property type="match status" value="3"/>
</dbReference>
<evidence type="ECO:0000256" key="2">
    <source>
        <dbReference type="SAM" id="MobiDB-lite"/>
    </source>
</evidence>
<keyword evidence="1" id="KW-0862">Zinc</keyword>
<keyword evidence="5" id="KW-1185">Reference proteome</keyword>
<feature type="compositionally biased region" description="Low complexity" evidence="2">
    <location>
        <begin position="827"/>
        <end position="845"/>
    </location>
</feature>
<dbReference type="PROSITE" id="PS00028">
    <property type="entry name" value="ZINC_FINGER_C2H2_1"/>
    <property type="match status" value="1"/>
</dbReference>
<feature type="compositionally biased region" description="Polar residues" evidence="2">
    <location>
        <begin position="608"/>
        <end position="620"/>
    </location>
</feature>
<evidence type="ECO:0000313" key="4">
    <source>
        <dbReference type="EMBL" id="KAK4216095.1"/>
    </source>
</evidence>
<feature type="compositionally biased region" description="Acidic residues" evidence="2">
    <location>
        <begin position="676"/>
        <end position="685"/>
    </location>
</feature>
<proteinExistence type="predicted"/>
<dbReference type="EMBL" id="MU858072">
    <property type="protein sequence ID" value="KAK4216095.1"/>
    <property type="molecule type" value="Genomic_DNA"/>
</dbReference>